<organism evidence="9 10">
    <name type="scientific">Luteibacter jiangsuensis</name>
    <dbReference type="NCBI Taxonomy" id="637577"/>
    <lineage>
        <taxon>Bacteria</taxon>
        <taxon>Pseudomonadati</taxon>
        <taxon>Pseudomonadota</taxon>
        <taxon>Gammaproteobacteria</taxon>
        <taxon>Lysobacterales</taxon>
        <taxon>Rhodanobacteraceae</taxon>
        <taxon>Luteibacter</taxon>
    </lineage>
</organism>
<feature type="transmembrane region" description="Helical" evidence="7">
    <location>
        <begin position="110"/>
        <end position="130"/>
    </location>
</feature>
<feature type="transmembrane region" description="Helical" evidence="7">
    <location>
        <begin position="77"/>
        <end position="98"/>
    </location>
</feature>
<dbReference type="NCBIfam" id="TIGR01297">
    <property type="entry name" value="CDF"/>
    <property type="match status" value="1"/>
</dbReference>
<gene>
    <name evidence="9" type="ORF">HBF26_18485</name>
</gene>
<dbReference type="InterPro" id="IPR027469">
    <property type="entry name" value="Cation_efflux_TMD_sf"/>
</dbReference>
<evidence type="ECO:0000259" key="8">
    <source>
        <dbReference type="Pfam" id="PF01545"/>
    </source>
</evidence>
<feature type="transmembrane region" description="Helical" evidence="7">
    <location>
        <begin position="159"/>
        <end position="183"/>
    </location>
</feature>
<feature type="transmembrane region" description="Helical" evidence="7">
    <location>
        <begin position="189"/>
        <end position="211"/>
    </location>
</feature>
<keyword evidence="4" id="KW-0864">Zinc transport</keyword>
<keyword evidence="3 7" id="KW-0812">Transmembrane</keyword>
<keyword evidence="6 7" id="KW-0472">Membrane</keyword>
<comment type="subcellular location">
    <subcellularLocation>
        <location evidence="1">Membrane</location>
        <topology evidence="1">Multi-pass membrane protein</topology>
    </subcellularLocation>
</comment>
<dbReference type="Pfam" id="PF01545">
    <property type="entry name" value="Cation_efflux"/>
    <property type="match status" value="1"/>
</dbReference>
<keyword evidence="10" id="KW-1185">Reference proteome</keyword>
<accession>A0ABX0Q9A4</accession>
<dbReference type="InterPro" id="IPR058533">
    <property type="entry name" value="Cation_efflux_TM"/>
</dbReference>
<evidence type="ECO:0000256" key="4">
    <source>
        <dbReference type="ARBA" id="ARBA00022906"/>
    </source>
</evidence>
<evidence type="ECO:0000256" key="3">
    <source>
        <dbReference type="ARBA" id="ARBA00022692"/>
    </source>
</evidence>
<name>A0ABX0Q9A4_9GAMM</name>
<reference evidence="9 10" key="1">
    <citation type="journal article" date="2011" name="Curr. Microbiol.">
        <title>Luteibacter jiangsuensis sp. nov.: a methamidophos-degrading bacterium isolated from a methamidophos-manufacturing factory.</title>
        <authorList>
            <person name="Wang L."/>
            <person name="Wang G.L."/>
            <person name="Li S.P."/>
            <person name="Jiang J.D."/>
        </authorList>
    </citation>
    <scope>NUCLEOTIDE SEQUENCE [LARGE SCALE GENOMIC DNA]</scope>
    <source>
        <strain evidence="9 10">CGMCC 1.10133</strain>
    </source>
</reference>
<keyword evidence="4" id="KW-0406">Ion transport</keyword>
<dbReference type="EMBL" id="JAAQQR010000012">
    <property type="protein sequence ID" value="NID06881.1"/>
    <property type="molecule type" value="Genomic_DNA"/>
</dbReference>
<keyword evidence="2" id="KW-0813">Transport</keyword>
<dbReference type="InterPro" id="IPR040177">
    <property type="entry name" value="SLC30A9"/>
</dbReference>
<feature type="domain" description="Cation efflux protein transmembrane" evidence="8">
    <location>
        <begin position="11"/>
        <end position="218"/>
    </location>
</feature>
<sequence>MSGHADSKRAIFLALGANFAIFIAKLVAAIFTGSGAMLAEAVHSLADCGNQGLLLLGMRQAKRPPSSEYPLGWGRALYFWSFLVAILLFSVGGMFSVYEGVHKLTDPEPLRWPWLAVGVLAFSIVTEGVSMHGCMQEVNKAREGRPLWQWFRETRASELLVIFGEDLAALLGLSFALIAVLLTMLTGNLIFDAIGTIAIGVLLIVVAVAVAREVKALLIGQGVEPKQRAAMVAFLEARPEIDHVYNLLTLQMGTDVMVAIKARMAQTPTARAMVEAINIVEADFKAEFKDVRWSFFEPDHTD</sequence>
<dbReference type="Proteomes" id="UP001429601">
    <property type="component" value="Unassembled WGS sequence"/>
</dbReference>
<evidence type="ECO:0000256" key="6">
    <source>
        <dbReference type="ARBA" id="ARBA00023136"/>
    </source>
</evidence>
<proteinExistence type="predicted"/>
<dbReference type="SUPFAM" id="SSF161111">
    <property type="entry name" value="Cation efflux protein transmembrane domain-like"/>
    <property type="match status" value="1"/>
</dbReference>
<keyword evidence="4" id="KW-0862">Zinc</keyword>
<dbReference type="Gene3D" id="1.20.1510.10">
    <property type="entry name" value="Cation efflux protein transmembrane domain"/>
    <property type="match status" value="1"/>
</dbReference>
<evidence type="ECO:0000256" key="2">
    <source>
        <dbReference type="ARBA" id="ARBA00022448"/>
    </source>
</evidence>
<dbReference type="PANTHER" id="PTHR13414:SF9">
    <property type="entry name" value="PROTON-COUPLED ZINC ANTIPORTER SLC30A9, MITOCHONDRIAL"/>
    <property type="match status" value="1"/>
</dbReference>
<evidence type="ECO:0000256" key="5">
    <source>
        <dbReference type="ARBA" id="ARBA00022989"/>
    </source>
</evidence>
<comment type="caution">
    <text evidence="9">The sequence shown here is derived from an EMBL/GenBank/DDBJ whole genome shotgun (WGS) entry which is preliminary data.</text>
</comment>
<evidence type="ECO:0000313" key="9">
    <source>
        <dbReference type="EMBL" id="NID06881.1"/>
    </source>
</evidence>
<evidence type="ECO:0000313" key="10">
    <source>
        <dbReference type="Proteomes" id="UP001429601"/>
    </source>
</evidence>
<dbReference type="InterPro" id="IPR002524">
    <property type="entry name" value="Cation_efflux"/>
</dbReference>
<protein>
    <submittedName>
        <fullName evidence="9">Cation diffusion facilitator family transporter</fullName>
    </submittedName>
</protein>
<feature type="transmembrane region" description="Helical" evidence="7">
    <location>
        <begin position="12"/>
        <end position="31"/>
    </location>
</feature>
<evidence type="ECO:0000256" key="1">
    <source>
        <dbReference type="ARBA" id="ARBA00004141"/>
    </source>
</evidence>
<evidence type="ECO:0000256" key="7">
    <source>
        <dbReference type="SAM" id="Phobius"/>
    </source>
</evidence>
<dbReference type="RefSeq" id="WP_167129559.1">
    <property type="nucleotide sequence ID" value="NZ_JAAQQR010000012.1"/>
</dbReference>
<keyword evidence="5 7" id="KW-1133">Transmembrane helix</keyword>
<dbReference type="PANTHER" id="PTHR13414">
    <property type="entry name" value="HUEL-CATION TRANSPORTER"/>
    <property type="match status" value="1"/>
</dbReference>